<dbReference type="GO" id="GO:0015969">
    <property type="term" value="P:guanosine tetraphosphate metabolic process"/>
    <property type="evidence" value="ECO:0007669"/>
    <property type="project" value="InterPro"/>
</dbReference>
<protein>
    <recommendedName>
        <fullName evidence="1">RelA/SpoT domain-containing protein</fullName>
    </recommendedName>
</protein>
<reference evidence="2 3" key="1">
    <citation type="submission" date="2016-10" db="EMBL/GenBank/DDBJ databases">
        <authorList>
            <person name="de Groot N.N."/>
        </authorList>
    </citation>
    <scope>NUCLEOTIDE SEQUENCE [LARGE SCALE GENOMIC DNA]</scope>
    <source>
        <strain evidence="2 3">CPCC 201354</strain>
    </source>
</reference>
<keyword evidence="3" id="KW-1185">Reference proteome</keyword>
<sequence>METVRGIGFQPSGRIKNTGTILEKLRRHGGSLLKSIQDLAGARIVLSGGRALQNHAIARIVNAFTSESRELRLVDRRTNPSHGYRAVHVIVNLHEAPVEIQVRTHWQHEWADMFEKLADRVGRGIRYGEPPTRWTVCKDDRDAAAHAREYEVRASVVAAALSLSESVKTLEEAELTDGRSGSTQADEMWREVHGHLIFLQELIGRLVPVPETTYIGKVDK</sequence>
<dbReference type="AlphaFoldDB" id="A0A1G7T585"/>
<dbReference type="EMBL" id="FNCN01000003">
    <property type="protein sequence ID" value="SDG30184.1"/>
    <property type="molecule type" value="Genomic_DNA"/>
</dbReference>
<name>A0A1G7T585_9ACTN</name>
<dbReference type="RefSeq" id="WP_093168291.1">
    <property type="nucleotide sequence ID" value="NZ_FNCN01000003.1"/>
</dbReference>
<dbReference type="STRING" id="504805.SAMN05421505_103104"/>
<dbReference type="OrthoDB" id="9789634at2"/>
<organism evidence="2 3">
    <name type="scientific">Sinosporangium album</name>
    <dbReference type="NCBI Taxonomy" id="504805"/>
    <lineage>
        <taxon>Bacteria</taxon>
        <taxon>Bacillati</taxon>
        <taxon>Actinomycetota</taxon>
        <taxon>Actinomycetes</taxon>
        <taxon>Streptosporangiales</taxon>
        <taxon>Streptosporangiaceae</taxon>
        <taxon>Sinosporangium</taxon>
    </lineage>
</organism>
<feature type="domain" description="RelA/SpoT" evidence="1">
    <location>
        <begin position="13"/>
        <end position="125"/>
    </location>
</feature>
<dbReference type="CDD" id="cd05399">
    <property type="entry name" value="NT_Rel-Spo_like"/>
    <property type="match status" value="1"/>
</dbReference>
<dbReference type="Pfam" id="PF04607">
    <property type="entry name" value="RelA_SpoT"/>
    <property type="match status" value="1"/>
</dbReference>
<accession>A0A1G7T585</accession>
<dbReference type="SUPFAM" id="SSF81301">
    <property type="entry name" value="Nucleotidyltransferase"/>
    <property type="match status" value="1"/>
</dbReference>
<dbReference type="InterPro" id="IPR043519">
    <property type="entry name" value="NT_sf"/>
</dbReference>
<dbReference type="Proteomes" id="UP000198923">
    <property type="component" value="Unassembled WGS sequence"/>
</dbReference>
<evidence type="ECO:0000313" key="3">
    <source>
        <dbReference type="Proteomes" id="UP000198923"/>
    </source>
</evidence>
<dbReference type="InterPro" id="IPR052366">
    <property type="entry name" value="GTP_Pyrophosphokinase"/>
</dbReference>
<dbReference type="SMART" id="SM00954">
    <property type="entry name" value="RelA_SpoT"/>
    <property type="match status" value="1"/>
</dbReference>
<evidence type="ECO:0000313" key="2">
    <source>
        <dbReference type="EMBL" id="SDG30184.1"/>
    </source>
</evidence>
<evidence type="ECO:0000259" key="1">
    <source>
        <dbReference type="SMART" id="SM00954"/>
    </source>
</evidence>
<proteinExistence type="predicted"/>
<dbReference type="PANTHER" id="PTHR47837:SF1">
    <property type="entry name" value="GTP PYROPHOSPHOKINASE YJBM"/>
    <property type="match status" value="1"/>
</dbReference>
<dbReference type="PANTHER" id="PTHR47837">
    <property type="entry name" value="GTP PYROPHOSPHOKINASE YJBM"/>
    <property type="match status" value="1"/>
</dbReference>
<dbReference type="Gene3D" id="3.30.460.10">
    <property type="entry name" value="Beta Polymerase, domain 2"/>
    <property type="match status" value="1"/>
</dbReference>
<dbReference type="InterPro" id="IPR007685">
    <property type="entry name" value="RelA_SpoT"/>
</dbReference>
<gene>
    <name evidence="2" type="ORF">SAMN05421505_103104</name>
</gene>